<keyword evidence="6" id="KW-1185">Reference proteome</keyword>
<dbReference type="PANTHER" id="PTHR45348:SF5">
    <property type="entry name" value="OXIDOREDUCTASE, PUTATIVE (AFU_ORTHOLOGUE AFUA_8G01420)-RELATED"/>
    <property type="match status" value="1"/>
</dbReference>
<protein>
    <submittedName>
        <fullName evidence="5">Putative quinone oxidoreductase</fullName>
    </submittedName>
</protein>
<evidence type="ECO:0000256" key="1">
    <source>
        <dbReference type="ARBA" id="ARBA00008072"/>
    </source>
</evidence>
<keyword evidence="3" id="KW-0560">Oxidoreductase</keyword>
<dbReference type="AlphaFoldDB" id="A0A8E2JTS6"/>
<dbReference type="SMART" id="SM00829">
    <property type="entry name" value="PKS_ER"/>
    <property type="match status" value="1"/>
</dbReference>
<evidence type="ECO:0000313" key="6">
    <source>
        <dbReference type="Proteomes" id="UP000250140"/>
    </source>
</evidence>
<proteinExistence type="inferred from homology"/>
<organism evidence="5 6">
    <name type="scientific">Glonium stellatum</name>
    <dbReference type="NCBI Taxonomy" id="574774"/>
    <lineage>
        <taxon>Eukaryota</taxon>
        <taxon>Fungi</taxon>
        <taxon>Dikarya</taxon>
        <taxon>Ascomycota</taxon>
        <taxon>Pezizomycotina</taxon>
        <taxon>Dothideomycetes</taxon>
        <taxon>Pleosporomycetidae</taxon>
        <taxon>Gloniales</taxon>
        <taxon>Gloniaceae</taxon>
        <taxon>Glonium</taxon>
    </lineage>
</organism>
<dbReference type="EMBL" id="KV749463">
    <property type="protein sequence ID" value="OCL09365.1"/>
    <property type="molecule type" value="Genomic_DNA"/>
</dbReference>
<dbReference type="SUPFAM" id="SSF50129">
    <property type="entry name" value="GroES-like"/>
    <property type="match status" value="1"/>
</dbReference>
<evidence type="ECO:0000256" key="2">
    <source>
        <dbReference type="ARBA" id="ARBA00011245"/>
    </source>
</evidence>
<gene>
    <name evidence="5" type="ORF">AOQ84DRAFT_431339</name>
</gene>
<dbReference type="InterPro" id="IPR020843">
    <property type="entry name" value="ER"/>
</dbReference>
<sequence length="352" mass="38254">MKNLLVYYDPEFTTKLEDIPIPEYGDDEVLIKVVVAGSNPKDWKHPLPQYFNVKLNQGDDVGGFVEAMGAKVKNFHKGDRVAGFHEMDTPRGTYAEYTVCPSHTVFHIPSSMSFEEAATIPLAAFTAAVGLYRNLRIPLPFERTDEHGNNTKIPLIINGASSAVGAFATKLAHLNPVISPIVGIAGSSAAFAKESGCDIVLDYRSETITEELKKALIGVKCHHVFDASNSATSIKYLMPVLEKEGRYTCTTGVKGGIYGKGEQQDLLEEKGVWFEQIWVGSVHDDKPAGGKLFGAVMSVVFESALADGKFSGQPFEIIPNGLEGVEGALKKLRDRKGGNAKYVCRIGETPNL</sequence>
<dbReference type="PANTHER" id="PTHR45348">
    <property type="entry name" value="HYPOTHETICAL OXIDOREDUCTASE (EUROFUNG)"/>
    <property type="match status" value="1"/>
</dbReference>
<dbReference type="Proteomes" id="UP000250140">
    <property type="component" value="Unassembled WGS sequence"/>
</dbReference>
<dbReference type="Gene3D" id="3.90.180.10">
    <property type="entry name" value="Medium-chain alcohol dehydrogenases, catalytic domain"/>
    <property type="match status" value="1"/>
</dbReference>
<name>A0A8E2JTS6_9PEZI</name>
<comment type="subunit">
    <text evidence="2">Monomer.</text>
</comment>
<evidence type="ECO:0000313" key="5">
    <source>
        <dbReference type="EMBL" id="OCL09365.1"/>
    </source>
</evidence>
<dbReference type="Pfam" id="PF08240">
    <property type="entry name" value="ADH_N"/>
    <property type="match status" value="1"/>
</dbReference>
<reference evidence="5 6" key="1">
    <citation type="journal article" date="2016" name="Nat. Commun.">
        <title>Ectomycorrhizal ecology is imprinted in the genome of the dominant symbiotic fungus Cenococcum geophilum.</title>
        <authorList>
            <consortium name="DOE Joint Genome Institute"/>
            <person name="Peter M."/>
            <person name="Kohler A."/>
            <person name="Ohm R.A."/>
            <person name="Kuo A."/>
            <person name="Krutzmann J."/>
            <person name="Morin E."/>
            <person name="Arend M."/>
            <person name="Barry K.W."/>
            <person name="Binder M."/>
            <person name="Choi C."/>
            <person name="Clum A."/>
            <person name="Copeland A."/>
            <person name="Grisel N."/>
            <person name="Haridas S."/>
            <person name="Kipfer T."/>
            <person name="LaButti K."/>
            <person name="Lindquist E."/>
            <person name="Lipzen A."/>
            <person name="Maire R."/>
            <person name="Meier B."/>
            <person name="Mihaltcheva S."/>
            <person name="Molinier V."/>
            <person name="Murat C."/>
            <person name="Poggeler S."/>
            <person name="Quandt C.A."/>
            <person name="Sperisen C."/>
            <person name="Tritt A."/>
            <person name="Tisserant E."/>
            <person name="Crous P.W."/>
            <person name="Henrissat B."/>
            <person name="Nehls U."/>
            <person name="Egli S."/>
            <person name="Spatafora J.W."/>
            <person name="Grigoriev I.V."/>
            <person name="Martin F.M."/>
        </authorList>
    </citation>
    <scope>NUCLEOTIDE SEQUENCE [LARGE SCALE GENOMIC DNA]</scope>
    <source>
        <strain evidence="5 6">CBS 207.34</strain>
    </source>
</reference>
<dbReference type="GO" id="GO:0016651">
    <property type="term" value="F:oxidoreductase activity, acting on NAD(P)H"/>
    <property type="evidence" value="ECO:0007669"/>
    <property type="project" value="InterPro"/>
</dbReference>
<accession>A0A8E2JTS6</accession>
<evidence type="ECO:0000256" key="3">
    <source>
        <dbReference type="ARBA" id="ARBA00023002"/>
    </source>
</evidence>
<dbReference type="InterPro" id="IPR047122">
    <property type="entry name" value="Trans-enoyl_RdTase-like"/>
</dbReference>
<evidence type="ECO:0000259" key="4">
    <source>
        <dbReference type="SMART" id="SM00829"/>
    </source>
</evidence>
<feature type="domain" description="Enoyl reductase (ER)" evidence="4">
    <location>
        <begin position="13"/>
        <end position="337"/>
    </location>
</feature>
<dbReference type="OrthoDB" id="3233595at2759"/>
<comment type="similarity">
    <text evidence="1">Belongs to the zinc-containing alcohol dehydrogenase family.</text>
</comment>
<dbReference type="InterPro" id="IPR013154">
    <property type="entry name" value="ADH-like_N"/>
</dbReference>
<dbReference type="InterPro" id="IPR036291">
    <property type="entry name" value="NAD(P)-bd_dom_sf"/>
</dbReference>
<dbReference type="Gene3D" id="3.40.50.720">
    <property type="entry name" value="NAD(P)-binding Rossmann-like Domain"/>
    <property type="match status" value="1"/>
</dbReference>
<dbReference type="InterPro" id="IPR011032">
    <property type="entry name" value="GroES-like_sf"/>
</dbReference>
<dbReference type="SUPFAM" id="SSF51735">
    <property type="entry name" value="NAD(P)-binding Rossmann-fold domains"/>
    <property type="match status" value="1"/>
</dbReference>
<dbReference type="CDD" id="cd08249">
    <property type="entry name" value="enoyl_reductase_like"/>
    <property type="match status" value="1"/>
</dbReference>